<dbReference type="OrthoDB" id="3936150at2759"/>
<evidence type="ECO:0000256" key="1">
    <source>
        <dbReference type="SAM" id="Phobius"/>
    </source>
</evidence>
<keyword evidence="1" id="KW-1133">Transmembrane helix</keyword>
<evidence type="ECO:0000313" key="2">
    <source>
        <dbReference type="Proteomes" id="UP000001554"/>
    </source>
</evidence>
<keyword evidence="1" id="KW-0472">Membrane</keyword>
<protein>
    <submittedName>
        <fullName evidence="3">Solute carrier family 22 member 6-like</fullName>
    </submittedName>
</protein>
<proteinExistence type="predicted"/>
<dbReference type="AlphaFoldDB" id="A0A9J7LLK4"/>
<dbReference type="KEGG" id="bfo:118421757"/>
<accession>A0A9J7LLK4</accession>
<reference evidence="3" key="2">
    <citation type="submission" date="2025-08" db="UniProtKB">
        <authorList>
            <consortium name="RefSeq"/>
        </authorList>
    </citation>
    <scope>IDENTIFICATION</scope>
    <source>
        <strain evidence="3">S238N-H82</strain>
        <tissue evidence="3">Testes</tissue>
    </source>
</reference>
<organism evidence="2 3">
    <name type="scientific">Branchiostoma floridae</name>
    <name type="common">Florida lancelet</name>
    <name type="synonym">Amphioxus</name>
    <dbReference type="NCBI Taxonomy" id="7739"/>
    <lineage>
        <taxon>Eukaryota</taxon>
        <taxon>Metazoa</taxon>
        <taxon>Chordata</taxon>
        <taxon>Cephalochordata</taxon>
        <taxon>Leptocardii</taxon>
        <taxon>Amphioxiformes</taxon>
        <taxon>Branchiostomatidae</taxon>
        <taxon>Branchiostoma</taxon>
    </lineage>
</organism>
<keyword evidence="1" id="KW-0812">Transmembrane</keyword>
<dbReference type="OMA" id="TEECHEW"/>
<reference evidence="2" key="1">
    <citation type="journal article" date="2020" name="Nat. Ecol. Evol.">
        <title>Deeply conserved synteny resolves early events in vertebrate evolution.</title>
        <authorList>
            <person name="Simakov O."/>
            <person name="Marletaz F."/>
            <person name="Yue J.X."/>
            <person name="O'Connell B."/>
            <person name="Jenkins J."/>
            <person name="Brandt A."/>
            <person name="Calef R."/>
            <person name="Tung C.H."/>
            <person name="Huang T.K."/>
            <person name="Schmutz J."/>
            <person name="Satoh N."/>
            <person name="Yu J.K."/>
            <person name="Putnam N.H."/>
            <person name="Green R.E."/>
            <person name="Rokhsar D.S."/>
        </authorList>
    </citation>
    <scope>NUCLEOTIDE SEQUENCE [LARGE SCALE GENOMIC DNA]</scope>
    <source>
        <strain evidence="2">S238N-H82</strain>
    </source>
</reference>
<name>A0A9J7LLK4_BRAFL</name>
<dbReference type="RefSeq" id="XP_035685151.1">
    <property type="nucleotide sequence ID" value="XM_035829258.1"/>
</dbReference>
<sequence>MEYEDVLRQYLGEFGRYQKLAALLIVLVGPSVGATMFAQAFLAATPAHHCRLYPNDSSAMYGHPSERLNLSVPMENVDGMWRYSSCLMYNGTGGTSEGSNQTVRCSDGWEYEQSVYRSTVVTDYDLVCERHWLKELGQSIFMVGVSAGGLISGTTSDRIF</sequence>
<dbReference type="GeneID" id="118421757"/>
<feature type="transmembrane region" description="Helical" evidence="1">
    <location>
        <begin position="20"/>
        <end position="42"/>
    </location>
</feature>
<keyword evidence="2" id="KW-1185">Reference proteome</keyword>
<evidence type="ECO:0000313" key="3">
    <source>
        <dbReference type="RefSeq" id="XP_035685151.1"/>
    </source>
</evidence>
<dbReference type="Proteomes" id="UP000001554">
    <property type="component" value="Chromosome 8"/>
</dbReference>
<gene>
    <name evidence="3" type="primary">LOC118421757</name>
</gene>